<keyword evidence="4" id="KW-1185">Reference proteome</keyword>
<comment type="similarity">
    <text evidence="1">Belongs to the sulfotransferase 1 family.</text>
</comment>
<protein>
    <submittedName>
        <fullName evidence="5">Sulfotransferase family cytosolic 1B member 1-like</fullName>
    </submittedName>
</protein>
<dbReference type="Pfam" id="PF00685">
    <property type="entry name" value="Sulfotransfer_1"/>
    <property type="match status" value="1"/>
</dbReference>
<evidence type="ECO:0000313" key="5">
    <source>
        <dbReference type="RefSeq" id="XP_006817215.1"/>
    </source>
</evidence>
<dbReference type="SUPFAM" id="SSF52540">
    <property type="entry name" value="P-loop containing nucleoside triphosphate hydrolases"/>
    <property type="match status" value="1"/>
</dbReference>
<dbReference type="Gene3D" id="3.40.50.300">
    <property type="entry name" value="P-loop containing nucleotide triphosphate hydrolases"/>
    <property type="match status" value="1"/>
</dbReference>
<dbReference type="InterPro" id="IPR000863">
    <property type="entry name" value="Sulfotransferase_dom"/>
</dbReference>
<dbReference type="RefSeq" id="XP_006817215.1">
    <property type="nucleotide sequence ID" value="XM_006817152.1"/>
</dbReference>
<keyword evidence="2" id="KW-0808">Transferase</keyword>
<evidence type="ECO:0000256" key="2">
    <source>
        <dbReference type="ARBA" id="ARBA00022679"/>
    </source>
</evidence>
<dbReference type="GeneID" id="102800846"/>
<feature type="domain" description="Sulfotransferase" evidence="3">
    <location>
        <begin position="45"/>
        <end position="266"/>
    </location>
</feature>
<evidence type="ECO:0000259" key="3">
    <source>
        <dbReference type="Pfam" id="PF00685"/>
    </source>
</evidence>
<dbReference type="PANTHER" id="PTHR11783">
    <property type="entry name" value="SULFOTRANSFERASE SULT"/>
    <property type="match status" value="1"/>
</dbReference>
<proteinExistence type="inferred from homology"/>
<accession>A0ABM0MB24</accession>
<dbReference type="Proteomes" id="UP000694865">
    <property type="component" value="Unplaced"/>
</dbReference>
<sequence>MSKYRPIVQPPWKKSYYFRPGCLLPCVANKKTIENDVRNLTIRRDDIFILGYVKSGTHWTTSIVEAIVSIDNPEDVVRHSQSVTLEMGPLDHPNLFEVGLTKDMVPVSGASVMKKRPLTRPRIMKTHLMPEFMPNAYFEKKPKTIIVTRNPKDVAVSLFNYHHITKVLEPIKWDNFIREYCNENTEYGSYFQYTIDWAKYKEEPWTMFIRYEDIKQSPQEYILKIAKFLGKNLTDKQIQEVARVTDFQFMKTNSVFITEFLMRKGQRLQRKGKD</sequence>
<gene>
    <name evidence="5" type="primary">LOC102800846</name>
</gene>
<dbReference type="InterPro" id="IPR027417">
    <property type="entry name" value="P-loop_NTPase"/>
</dbReference>
<evidence type="ECO:0000256" key="1">
    <source>
        <dbReference type="ARBA" id="ARBA00005771"/>
    </source>
</evidence>
<reference evidence="5" key="1">
    <citation type="submission" date="2025-08" db="UniProtKB">
        <authorList>
            <consortium name="RefSeq"/>
        </authorList>
    </citation>
    <scope>IDENTIFICATION</scope>
    <source>
        <tissue evidence="5">Testes</tissue>
    </source>
</reference>
<name>A0ABM0MB24_SACKO</name>
<organism evidence="4 5">
    <name type="scientific">Saccoglossus kowalevskii</name>
    <name type="common">Acorn worm</name>
    <dbReference type="NCBI Taxonomy" id="10224"/>
    <lineage>
        <taxon>Eukaryota</taxon>
        <taxon>Metazoa</taxon>
        <taxon>Hemichordata</taxon>
        <taxon>Enteropneusta</taxon>
        <taxon>Harrimaniidae</taxon>
        <taxon>Saccoglossus</taxon>
    </lineage>
</organism>
<evidence type="ECO:0000313" key="4">
    <source>
        <dbReference type="Proteomes" id="UP000694865"/>
    </source>
</evidence>